<sequence length="184" mass="19855">MTKWLSAILAAAALSAPAIALQDFDASYAAEPQGPIIIADITVGAELAEKADEYGAREIDRLTGRLHDDLSRELAEAGWLGTDTSAAALLYVTIEDATPNRPTFAQMGRQPGLDFRSFGLGGAEVTAELRTADGAVLATYEYDWSGTDIRFAQYSSTWTDTFRTFDRFAMRLSDSLAEAARSGM</sequence>
<proteinExistence type="predicted"/>
<evidence type="ECO:0000313" key="3">
    <source>
        <dbReference type="Proteomes" id="UP001310692"/>
    </source>
</evidence>
<dbReference type="Proteomes" id="UP001310692">
    <property type="component" value="Unassembled WGS sequence"/>
</dbReference>
<keyword evidence="1" id="KW-0732">Signal</keyword>
<protein>
    <recommendedName>
        <fullName evidence="4">DUF4136 domain-containing protein</fullName>
    </recommendedName>
</protein>
<gene>
    <name evidence="2" type="ORF">V0U35_05685</name>
</gene>
<dbReference type="EMBL" id="JAZDRO010000002">
    <property type="protein sequence ID" value="MEE2566166.1"/>
    <property type="molecule type" value="Genomic_DNA"/>
</dbReference>
<evidence type="ECO:0008006" key="4">
    <source>
        <dbReference type="Google" id="ProtNLM"/>
    </source>
</evidence>
<feature type="signal peptide" evidence="1">
    <location>
        <begin position="1"/>
        <end position="20"/>
    </location>
</feature>
<name>A0ABU7LX68_9PROT</name>
<evidence type="ECO:0000313" key="2">
    <source>
        <dbReference type="EMBL" id="MEE2566166.1"/>
    </source>
</evidence>
<keyword evidence="3" id="KW-1185">Reference proteome</keyword>
<evidence type="ECO:0000256" key="1">
    <source>
        <dbReference type="SAM" id="SignalP"/>
    </source>
</evidence>
<accession>A0ABU7LX68</accession>
<feature type="chain" id="PRO_5045333529" description="DUF4136 domain-containing protein" evidence="1">
    <location>
        <begin position="21"/>
        <end position="184"/>
    </location>
</feature>
<comment type="caution">
    <text evidence="2">The sequence shown here is derived from an EMBL/GenBank/DDBJ whole genome shotgun (WGS) entry which is preliminary data.</text>
</comment>
<dbReference type="RefSeq" id="WP_330195707.1">
    <property type="nucleotide sequence ID" value="NZ_JAZDRO010000002.1"/>
</dbReference>
<reference evidence="2 3" key="1">
    <citation type="submission" date="2024-01" db="EMBL/GenBank/DDBJ databases">
        <title>Hyphobacterium bacterium isolated from marine sediment.</title>
        <authorList>
            <person name="Zhao S."/>
        </authorList>
    </citation>
    <scope>NUCLEOTIDE SEQUENCE [LARGE SCALE GENOMIC DNA]</scope>
    <source>
        <strain evidence="2 3">Y60-23</strain>
    </source>
</reference>
<organism evidence="2 3">
    <name type="scientific">Hyphobacterium marinum</name>
    <dbReference type="NCBI Taxonomy" id="3116574"/>
    <lineage>
        <taxon>Bacteria</taxon>
        <taxon>Pseudomonadati</taxon>
        <taxon>Pseudomonadota</taxon>
        <taxon>Alphaproteobacteria</taxon>
        <taxon>Maricaulales</taxon>
        <taxon>Maricaulaceae</taxon>
        <taxon>Hyphobacterium</taxon>
    </lineage>
</organism>